<name>A0A9P6WI34_9ASCO</name>
<organism evidence="1 2">
    <name type="scientific">Pichia californica</name>
    <dbReference type="NCBI Taxonomy" id="460514"/>
    <lineage>
        <taxon>Eukaryota</taxon>
        <taxon>Fungi</taxon>
        <taxon>Dikarya</taxon>
        <taxon>Ascomycota</taxon>
        <taxon>Saccharomycotina</taxon>
        <taxon>Pichiomycetes</taxon>
        <taxon>Pichiales</taxon>
        <taxon>Pichiaceae</taxon>
        <taxon>Pichia</taxon>
    </lineage>
</organism>
<gene>
    <name evidence="1" type="ORF">C6P40_003912</name>
</gene>
<dbReference type="EMBL" id="PUHW01000471">
    <property type="protein sequence ID" value="KAG0686512.1"/>
    <property type="molecule type" value="Genomic_DNA"/>
</dbReference>
<protein>
    <submittedName>
        <fullName evidence="1">Uncharacterized protein</fullName>
    </submittedName>
</protein>
<sequence>LIVIKSFSLQSTIDSNKEYNHAAFKLFEIVKEWFCNADFLYQVSSNTGFKVNRGVSLEYSNTRKDSIAILDNGLSLIGGYSLHLKPIFLNIQSVLSDLKTVKS</sequence>
<keyword evidence="2" id="KW-1185">Reference proteome</keyword>
<reference evidence="1" key="1">
    <citation type="submission" date="2020-11" db="EMBL/GenBank/DDBJ databases">
        <title>Kefir isolates.</title>
        <authorList>
            <person name="Marcisauskas S."/>
            <person name="Kim Y."/>
            <person name="Blasche S."/>
        </authorList>
    </citation>
    <scope>NUCLEOTIDE SEQUENCE</scope>
    <source>
        <strain evidence="1">Olga-1</strain>
    </source>
</reference>
<dbReference type="AlphaFoldDB" id="A0A9P6WI34"/>
<accession>A0A9P6WI34</accession>
<comment type="caution">
    <text evidence="1">The sequence shown here is derived from an EMBL/GenBank/DDBJ whole genome shotgun (WGS) entry which is preliminary data.</text>
</comment>
<proteinExistence type="predicted"/>
<dbReference type="Proteomes" id="UP000697127">
    <property type="component" value="Unassembled WGS sequence"/>
</dbReference>
<feature type="non-terminal residue" evidence="1">
    <location>
        <position position="1"/>
    </location>
</feature>
<evidence type="ECO:0000313" key="2">
    <source>
        <dbReference type="Proteomes" id="UP000697127"/>
    </source>
</evidence>
<evidence type="ECO:0000313" key="1">
    <source>
        <dbReference type="EMBL" id="KAG0686512.1"/>
    </source>
</evidence>